<keyword evidence="9" id="KW-0732">Signal</keyword>
<proteinExistence type="inferred from homology"/>
<comment type="similarity">
    <text evidence="2">Belongs to the pyrimidine 5'-nucleotidase family.</text>
</comment>
<keyword evidence="6" id="KW-0378">Hydrolase</keyword>
<dbReference type="RefSeq" id="XP_028132197.2">
    <property type="nucleotide sequence ID" value="XM_028276396.2"/>
</dbReference>
<dbReference type="SUPFAM" id="SSF56784">
    <property type="entry name" value="HAD-like"/>
    <property type="match status" value="1"/>
</dbReference>
<evidence type="ECO:0000256" key="7">
    <source>
        <dbReference type="ARBA" id="ARBA00022842"/>
    </source>
</evidence>
<evidence type="ECO:0000313" key="11">
    <source>
        <dbReference type="Proteomes" id="UP001652700"/>
    </source>
</evidence>
<name>A0ABM5IGE9_DIAVI</name>
<keyword evidence="7" id="KW-0460">Magnesium</keyword>
<dbReference type="Gene3D" id="1.10.150.340">
    <property type="entry name" value="Pyrimidine 5'-nucleotidase (UMPH-1), N-terminal domain"/>
    <property type="match status" value="1"/>
</dbReference>
<evidence type="ECO:0000256" key="4">
    <source>
        <dbReference type="ARBA" id="ARBA00022723"/>
    </source>
</evidence>
<dbReference type="InterPro" id="IPR023214">
    <property type="entry name" value="HAD_sf"/>
</dbReference>
<evidence type="ECO:0000313" key="10">
    <source>
        <dbReference type="EnsemblMetazoa" id="XP_028132197.2"/>
    </source>
</evidence>
<accession>A0ABM5IGE9</accession>
<dbReference type="EC" id="3.1.3.5" evidence="3"/>
<evidence type="ECO:0000256" key="5">
    <source>
        <dbReference type="ARBA" id="ARBA00022741"/>
    </source>
</evidence>
<evidence type="ECO:0000256" key="6">
    <source>
        <dbReference type="ARBA" id="ARBA00022801"/>
    </source>
</evidence>
<dbReference type="InterPro" id="IPR036412">
    <property type="entry name" value="HAD-like_sf"/>
</dbReference>
<dbReference type="Pfam" id="PF05822">
    <property type="entry name" value="UMPH-1"/>
    <property type="match status" value="1"/>
</dbReference>
<dbReference type="SFLD" id="SFLDG01128">
    <property type="entry name" value="C1.4:_5'-Nucleotidase_Like"/>
    <property type="match status" value="1"/>
</dbReference>
<dbReference type="EnsemblMetazoa" id="XM_028276396.2">
    <property type="protein sequence ID" value="XP_028132197.2"/>
    <property type="gene ID" value="LOC114327702"/>
</dbReference>
<dbReference type="InterPro" id="IPR006434">
    <property type="entry name" value="Pyrimidine_nucleotidase_eu"/>
</dbReference>
<feature type="chain" id="PRO_5045076590" description="5'-nucleotidase" evidence="9">
    <location>
        <begin position="20"/>
        <end position="313"/>
    </location>
</feature>
<dbReference type="GeneID" id="114327702"/>
<dbReference type="Proteomes" id="UP001652700">
    <property type="component" value="Unplaced"/>
</dbReference>
<dbReference type="SFLD" id="SFLDS00003">
    <property type="entry name" value="Haloacid_Dehalogenase"/>
    <property type="match status" value="1"/>
</dbReference>
<feature type="signal peptide" evidence="9">
    <location>
        <begin position="1"/>
        <end position="19"/>
    </location>
</feature>
<keyword evidence="11" id="KW-1185">Reference proteome</keyword>
<evidence type="ECO:0000256" key="8">
    <source>
        <dbReference type="ARBA" id="ARBA00023080"/>
    </source>
</evidence>
<evidence type="ECO:0000256" key="3">
    <source>
        <dbReference type="ARBA" id="ARBA00012643"/>
    </source>
</evidence>
<evidence type="ECO:0000256" key="2">
    <source>
        <dbReference type="ARBA" id="ARBA00008389"/>
    </source>
</evidence>
<dbReference type="PANTHER" id="PTHR13045">
    <property type="entry name" value="5'-NUCLEOTIDASE"/>
    <property type="match status" value="1"/>
</dbReference>
<protein>
    <recommendedName>
        <fullName evidence="3">5'-nucleotidase</fullName>
        <ecNumber evidence="3">3.1.3.5</ecNumber>
    </recommendedName>
</protein>
<keyword evidence="8" id="KW-0546">Nucleotide metabolism</keyword>
<keyword evidence="5" id="KW-0547">Nucleotide-binding</keyword>
<comment type="catalytic activity">
    <reaction evidence="1">
        <text>a ribonucleoside 5'-phosphate + H2O = a ribonucleoside + phosphate</text>
        <dbReference type="Rhea" id="RHEA:12484"/>
        <dbReference type="ChEBI" id="CHEBI:15377"/>
        <dbReference type="ChEBI" id="CHEBI:18254"/>
        <dbReference type="ChEBI" id="CHEBI:43474"/>
        <dbReference type="ChEBI" id="CHEBI:58043"/>
        <dbReference type="EC" id="3.1.3.5"/>
    </reaction>
</comment>
<dbReference type="Gene3D" id="3.40.50.1000">
    <property type="entry name" value="HAD superfamily/HAD-like"/>
    <property type="match status" value="1"/>
</dbReference>
<evidence type="ECO:0000256" key="9">
    <source>
        <dbReference type="SAM" id="SignalP"/>
    </source>
</evidence>
<sequence length="313" mass="35874">MRVYILMILLCQFLFISSATMIDYIKKLKLNDSNKVLIKDPDEINRKIEKLIEGGYTKLQVISDYDKTITKQHVNGKTQFHAFDLFKQCPSISQEIRDFLTALTNKYAVIDKDPNLSHAERSKHMDEWWNKTIEAYKGLKISQEEIEKTCLEFGPPLRDNVKELFEVLKQGNVPVLLLSGGIGDCLEPSLRISGINGSNIELVANYIKRDNEGRIQDYKAPPIHTVNKNEYIKNTQHYKKHTNRPNVLLMGDHLGDAQMVNSLEHVGTVIKIGFSYNEAEVVLPTWLNTFDIVLKDDQSMNVPKAIVELLKKE</sequence>
<reference evidence="10" key="1">
    <citation type="submission" date="2025-05" db="UniProtKB">
        <authorList>
            <consortium name="EnsemblMetazoa"/>
        </authorList>
    </citation>
    <scope>IDENTIFICATION</scope>
</reference>
<organism evidence="10 11">
    <name type="scientific">Diabrotica virgifera virgifera</name>
    <name type="common">western corn rootworm</name>
    <dbReference type="NCBI Taxonomy" id="50390"/>
    <lineage>
        <taxon>Eukaryota</taxon>
        <taxon>Metazoa</taxon>
        <taxon>Ecdysozoa</taxon>
        <taxon>Arthropoda</taxon>
        <taxon>Hexapoda</taxon>
        <taxon>Insecta</taxon>
        <taxon>Pterygota</taxon>
        <taxon>Neoptera</taxon>
        <taxon>Endopterygota</taxon>
        <taxon>Coleoptera</taxon>
        <taxon>Polyphaga</taxon>
        <taxon>Cucujiformia</taxon>
        <taxon>Chrysomeloidea</taxon>
        <taxon>Chrysomelidae</taxon>
        <taxon>Galerucinae</taxon>
        <taxon>Diabroticina</taxon>
        <taxon>Diabroticites</taxon>
        <taxon>Diabrotica</taxon>
    </lineage>
</organism>
<evidence type="ECO:0000256" key="1">
    <source>
        <dbReference type="ARBA" id="ARBA00000815"/>
    </source>
</evidence>
<dbReference type="PANTHER" id="PTHR13045:SF0">
    <property type="entry name" value="7-METHYLGUANOSINE PHOSPHATE-SPECIFIC 5'-NUCLEOTIDASE"/>
    <property type="match status" value="1"/>
</dbReference>
<keyword evidence="4" id="KW-0479">Metal-binding</keyword>